<evidence type="ECO:0000313" key="2">
    <source>
        <dbReference type="Proteomes" id="UP000504606"/>
    </source>
</evidence>
<evidence type="ECO:0000313" key="3">
    <source>
        <dbReference type="RefSeq" id="XP_052125525.1"/>
    </source>
</evidence>
<dbReference type="RefSeq" id="XP_052125525.1">
    <property type="nucleotide sequence ID" value="XM_052269565.1"/>
</dbReference>
<keyword evidence="2" id="KW-1185">Reference proteome</keyword>
<organism evidence="2 3">
    <name type="scientific">Frankliniella occidentalis</name>
    <name type="common">Western flower thrips</name>
    <name type="synonym">Euthrips occidentalis</name>
    <dbReference type="NCBI Taxonomy" id="133901"/>
    <lineage>
        <taxon>Eukaryota</taxon>
        <taxon>Metazoa</taxon>
        <taxon>Ecdysozoa</taxon>
        <taxon>Arthropoda</taxon>
        <taxon>Hexapoda</taxon>
        <taxon>Insecta</taxon>
        <taxon>Pterygota</taxon>
        <taxon>Neoptera</taxon>
        <taxon>Paraneoptera</taxon>
        <taxon>Thysanoptera</taxon>
        <taxon>Terebrantia</taxon>
        <taxon>Thripoidea</taxon>
        <taxon>Thripidae</taxon>
        <taxon>Frankliniella</taxon>
    </lineage>
</organism>
<accession>A0A9C6WZV9</accession>
<dbReference type="KEGG" id="foc:127749809"/>
<dbReference type="Gene3D" id="3.90.180.10">
    <property type="entry name" value="Medium-chain alcohol dehydrogenases, catalytic domain"/>
    <property type="match status" value="1"/>
</dbReference>
<reference evidence="3" key="1">
    <citation type="submission" date="2025-08" db="UniProtKB">
        <authorList>
            <consortium name="RefSeq"/>
        </authorList>
    </citation>
    <scope>IDENTIFICATION</scope>
    <source>
        <tissue evidence="3">Whole organism</tissue>
    </source>
</reference>
<gene>
    <name evidence="3" type="primary">LOC127749809</name>
</gene>
<dbReference type="AlphaFoldDB" id="A0A9C6WZV9"/>
<sequence>MAVTVVLMGAQYQGAPQVTFLKLPNGKKTAALSTMVLSATRAAGYAQAHVVALTAEGTSPPGFRGKVPLLVTGPNTMVEAMQVLDVGLADALLVWSTDRLTVKNKWTAGVDICILAQQQCLIGEWLTLLRRAQPLDKKDTVVVHLDGETTLPRHARPTTTVVLVSRSGPGKLRQNIQDIQKKVEALPYAAKTRLVFIEDEKAPAFDVDKELHQLARGFRVNVLREGGVWSTPAPAMHVQKPCTLSTALAATRLGDMRLQFVGVTPLSRLLDGGPSHLDYVGVLENGAEAVRVMGVGRWLPDDRVPQLDPVLRWPVPASWSTRDAATVPFVYALVYHALQVPRRVHPGSQMFLLGSAVFGCSGSELFHATEDTRLLVVEAVAKGIRDGVVQPIVGAEDYSSPRSIGDLRRGTKAVVKVDSMALGASRVCDPNKCYIVVGCQAVDALFLASRLAVLGARHILAVVGSSPSSPLVRQRQRALRRQLGAGLQVLHVREWTPAAAESVLKVASSVAPVHRAVVVVKVPGGMKHLETGSGHRAPMQKPPKGR</sequence>
<evidence type="ECO:0000256" key="1">
    <source>
        <dbReference type="SAM" id="MobiDB-lite"/>
    </source>
</evidence>
<dbReference type="Proteomes" id="UP000504606">
    <property type="component" value="Unplaced"/>
</dbReference>
<name>A0A9C6WZV9_FRAOC</name>
<proteinExistence type="predicted"/>
<feature type="region of interest" description="Disordered" evidence="1">
    <location>
        <begin position="527"/>
        <end position="546"/>
    </location>
</feature>
<protein>
    <submittedName>
        <fullName evidence="3">Uncharacterized protein LOC127749809</fullName>
    </submittedName>
</protein>
<dbReference type="GeneID" id="127749809"/>
<dbReference type="OrthoDB" id="3509362at2759"/>